<evidence type="ECO:0000313" key="3">
    <source>
        <dbReference type="Proteomes" id="UP000746747"/>
    </source>
</evidence>
<name>A0A8J2LLQ9_9BILA</name>
<proteinExistence type="predicted"/>
<evidence type="ECO:0000256" key="1">
    <source>
        <dbReference type="SAM" id="MobiDB-lite"/>
    </source>
</evidence>
<evidence type="ECO:0000313" key="2">
    <source>
        <dbReference type="EMBL" id="CAG9530202.1"/>
    </source>
</evidence>
<sequence length="42" mass="4653">ACGPLPSPGPQGEVSHKEDEGNEDCMELEDHQKNRAYLENLD</sequence>
<reference evidence="2" key="1">
    <citation type="submission" date="2021-09" db="EMBL/GenBank/DDBJ databases">
        <authorList>
            <consortium name="Pathogen Informatics"/>
        </authorList>
    </citation>
    <scope>NUCLEOTIDE SEQUENCE</scope>
</reference>
<comment type="caution">
    <text evidence="2">The sequence shown here is derived from an EMBL/GenBank/DDBJ whole genome shotgun (WGS) entry which is preliminary data.</text>
</comment>
<feature type="region of interest" description="Disordered" evidence="1">
    <location>
        <begin position="1"/>
        <end position="42"/>
    </location>
</feature>
<gene>
    <name evidence="2" type="ORF">CJOHNSTONI_LOCUS718</name>
</gene>
<feature type="non-terminal residue" evidence="2">
    <location>
        <position position="1"/>
    </location>
</feature>
<protein>
    <submittedName>
        <fullName evidence="2">Uncharacterized protein</fullName>
    </submittedName>
</protein>
<dbReference type="EMBL" id="CAKAEH010000194">
    <property type="protein sequence ID" value="CAG9530202.1"/>
    <property type="molecule type" value="Genomic_DNA"/>
</dbReference>
<dbReference type="AlphaFoldDB" id="A0A8J2LLQ9"/>
<dbReference type="Proteomes" id="UP000746747">
    <property type="component" value="Unassembled WGS sequence"/>
</dbReference>
<keyword evidence="3" id="KW-1185">Reference proteome</keyword>
<accession>A0A8J2LLQ9</accession>
<organism evidence="2 3">
    <name type="scientific">Cercopithifilaria johnstoni</name>
    <dbReference type="NCBI Taxonomy" id="2874296"/>
    <lineage>
        <taxon>Eukaryota</taxon>
        <taxon>Metazoa</taxon>
        <taxon>Ecdysozoa</taxon>
        <taxon>Nematoda</taxon>
        <taxon>Chromadorea</taxon>
        <taxon>Rhabditida</taxon>
        <taxon>Spirurina</taxon>
        <taxon>Spiruromorpha</taxon>
        <taxon>Filarioidea</taxon>
        <taxon>Onchocercidae</taxon>
        <taxon>Cercopithifilaria</taxon>
    </lineage>
</organism>